<name>A0ABV4NZG8_9GAMM</name>
<organism evidence="2 3">
    <name type="scientific">Microbulbifer epialgicus</name>
    <dbReference type="NCBI Taxonomy" id="393907"/>
    <lineage>
        <taxon>Bacteria</taxon>
        <taxon>Pseudomonadati</taxon>
        <taxon>Pseudomonadota</taxon>
        <taxon>Gammaproteobacteria</taxon>
        <taxon>Cellvibrionales</taxon>
        <taxon>Microbulbiferaceae</taxon>
        <taxon>Microbulbifer</taxon>
    </lineage>
</organism>
<feature type="domain" description="DUF4886" evidence="1">
    <location>
        <begin position="37"/>
        <end position="235"/>
    </location>
</feature>
<proteinExistence type="predicted"/>
<comment type="caution">
    <text evidence="2">The sequence shown here is derived from an EMBL/GenBank/DDBJ whole genome shotgun (WGS) entry which is preliminary data.</text>
</comment>
<evidence type="ECO:0000313" key="2">
    <source>
        <dbReference type="EMBL" id="MFA0811078.1"/>
    </source>
</evidence>
<dbReference type="EMBL" id="JBGMEK010000015">
    <property type="protein sequence ID" value="MFA0811078.1"/>
    <property type="molecule type" value="Genomic_DNA"/>
</dbReference>
<evidence type="ECO:0000313" key="3">
    <source>
        <dbReference type="Proteomes" id="UP001569428"/>
    </source>
</evidence>
<evidence type="ECO:0000259" key="1">
    <source>
        <dbReference type="Pfam" id="PF16227"/>
    </source>
</evidence>
<dbReference type="InterPro" id="IPR032616">
    <property type="entry name" value="DUF4886"/>
</dbReference>
<reference evidence="2 3" key="1">
    <citation type="submission" date="2024-08" db="EMBL/GenBank/DDBJ databases">
        <authorList>
            <person name="Ishaq N."/>
        </authorList>
    </citation>
    <scope>NUCLEOTIDE SEQUENCE [LARGE SCALE GENOMIC DNA]</scope>
    <source>
        <strain evidence="2 3">DSM 18651</strain>
    </source>
</reference>
<gene>
    <name evidence="2" type="ORF">ACCI49_09110</name>
</gene>
<keyword evidence="3" id="KW-1185">Reference proteome</keyword>
<dbReference type="SUPFAM" id="SSF52266">
    <property type="entry name" value="SGNH hydrolase"/>
    <property type="match status" value="1"/>
</dbReference>
<protein>
    <submittedName>
        <fullName evidence="2">DUF4886 domain-containing protein</fullName>
    </submittedName>
</protein>
<dbReference type="RefSeq" id="WP_371838647.1">
    <property type="nucleotide sequence ID" value="NZ_JBGMEK010000015.1"/>
</dbReference>
<dbReference type="Proteomes" id="UP001569428">
    <property type="component" value="Unassembled WGS sequence"/>
</dbReference>
<sequence>MKKSKKHRRKQIVLLSLLLVVGTVFLLTQKYQINPEINTHLSVLFIGNSYSRPLPKVIQSIARSNGVKITYRSITPGGWTLQKHSKSKETLEAIRERQWDYIVLQEQSQLPSFSEEQRIKEVYPFAEKLVREIRATNATPLLFLTWGRKFGDRQNVPDDTRNKMQTRLLEGYRNMAKITSSQIVPIGLAWEAVSSTDMGVDLYTSDGSHPNQNGVFLSAAVFVSHLIKSPQLNTSNINGISKETAELLLQQAGSLKFKQ</sequence>
<dbReference type="InterPro" id="IPR036514">
    <property type="entry name" value="SGNH_hydro_sf"/>
</dbReference>
<dbReference type="Pfam" id="PF16227">
    <property type="entry name" value="DUF4886"/>
    <property type="match status" value="1"/>
</dbReference>
<dbReference type="Gene3D" id="3.40.50.1110">
    <property type="entry name" value="SGNH hydrolase"/>
    <property type="match status" value="1"/>
</dbReference>
<accession>A0ABV4NZG8</accession>